<sequence>DDEASTSMTVFIIIGVAILGILIVITVIVLARRRK</sequence>
<proteinExistence type="predicted"/>
<accession>X0YYU2</accession>
<dbReference type="EMBL" id="BARS01052477">
    <property type="protein sequence ID" value="GAG53408.1"/>
    <property type="molecule type" value="Genomic_DNA"/>
</dbReference>
<keyword evidence="1" id="KW-0472">Membrane</keyword>
<feature type="transmembrane region" description="Helical" evidence="1">
    <location>
        <begin position="6"/>
        <end position="31"/>
    </location>
</feature>
<name>X0YYU2_9ZZZZ</name>
<evidence type="ECO:0000256" key="1">
    <source>
        <dbReference type="SAM" id="Phobius"/>
    </source>
</evidence>
<organism evidence="2">
    <name type="scientific">marine sediment metagenome</name>
    <dbReference type="NCBI Taxonomy" id="412755"/>
    <lineage>
        <taxon>unclassified sequences</taxon>
        <taxon>metagenomes</taxon>
        <taxon>ecological metagenomes</taxon>
    </lineage>
</organism>
<comment type="caution">
    <text evidence="2">The sequence shown here is derived from an EMBL/GenBank/DDBJ whole genome shotgun (WGS) entry which is preliminary data.</text>
</comment>
<keyword evidence="1" id="KW-1133">Transmembrane helix</keyword>
<protein>
    <submittedName>
        <fullName evidence="2">Uncharacterized protein</fullName>
    </submittedName>
</protein>
<feature type="non-terminal residue" evidence="2">
    <location>
        <position position="1"/>
    </location>
</feature>
<evidence type="ECO:0000313" key="2">
    <source>
        <dbReference type="EMBL" id="GAG53408.1"/>
    </source>
</evidence>
<keyword evidence="1" id="KW-0812">Transmembrane</keyword>
<dbReference type="AlphaFoldDB" id="X0YYU2"/>
<gene>
    <name evidence="2" type="ORF">S01H1_78015</name>
</gene>
<reference evidence="2" key="1">
    <citation type="journal article" date="2014" name="Front. Microbiol.">
        <title>High frequency of phylogenetically diverse reductive dehalogenase-homologous genes in deep subseafloor sedimentary metagenomes.</title>
        <authorList>
            <person name="Kawai M."/>
            <person name="Futagami T."/>
            <person name="Toyoda A."/>
            <person name="Takaki Y."/>
            <person name="Nishi S."/>
            <person name="Hori S."/>
            <person name="Arai W."/>
            <person name="Tsubouchi T."/>
            <person name="Morono Y."/>
            <person name="Uchiyama I."/>
            <person name="Ito T."/>
            <person name="Fujiyama A."/>
            <person name="Inagaki F."/>
            <person name="Takami H."/>
        </authorList>
    </citation>
    <scope>NUCLEOTIDE SEQUENCE</scope>
    <source>
        <strain evidence="2">Expedition CK06-06</strain>
    </source>
</reference>